<dbReference type="InterPro" id="IPR025291">
    <property type="entry name" value="DUF4153"/>
</dbReference>
<sequence length="116" mass="13582">MAVYAAVGLAFYLTLNIVKIDEVIAKRNIDMYFAGQTESLDMEYLTTLSEDAAPAIMRLLEKDVELITRNQARIYLEAIKERYSNMEQNWQSYNLTVEKNKDLLEENKDKLQFIYN</sequence>
<organism evidence="1">
    <name type="scientific">bioreactor metagenome</name>
    <dbReference type="NCBI Taxonomy" id="1076179"/>
    <lineage>
        <taxon>unclassified sequences</taxon>
        <taxon>metagenomes</taxon>
        <taxon>ecological metagenomes</taxon>
    </lineage>
</organism>
<dbReference type="Pfam" id="PF13687">
    <property type="entry name" value="DUF4153"/>
    <property type="match status" value="1"/>
</dbReference>
<proteinExistence type="predicted"/>
<comment type="caution">
    <text evidence="1">The sequence shown here is derived from an EMBL/GenBank/DDBJ whole genome shotgun (WGS) entry which is preliminary data.</text>
</comment>
<gene>
    <name evidence="1" type="ORF">SDC9_193135</name>
</gene>
<evidence type="ECO:0000313" key="1">
    <source>
        <dbReference type="EMBL" id="MPN45568.1"/>
    </source>
</evidence>
<name>A0A645I2T9_9ZZZZ</name>
<dbReference type="AlphaFoldDB" id="A0A645I2T9"/>
<dbReference type="EMBL" id="VSSQ01105569">
    <property type="protein sequence ID" value="MPN45568.1"/>
    <property type="molecule type" value="Genomic_DNA"/>
</dbReference>
<reference evidence="1" key="1">
    <citation type="submission" date="2019-08" db="EMBL/GenBank/DDBJ databases">
        <authorList>
            <person name="Kucharzyk K."/>
            <person name="Murdoch R.W."/>
            <person name="Higgins S."/>
            <person name="Loffler F."/>
        </authorList>
    </citation>
    <scope>NUCLEOTIDE SEQUENCE</scope>
</reference>
<protein>
    <submittedName>
        <fullName evidence="1">Uncharacterized protein</fullName>
    </submittedName>
</protein>
<accession>A0A645I2T9</accession>